<organism evidence="1 2">
    <name type="scientific">Gossypium schwendimanii</name>
    <name type="common">Cotton</name>
    <dbReference type="NCBI Taxonomy" id="34291"/>
    <lineage>
        <taxon>Eukaryota</taxon>
        <taxon>Viridiplantae</taxon>
        <taxon>Streptophyta</taxon>
        <taxon>Embryophyta</taxon>
        <taxon>Tracheophyta</taxon>
        <taxon>Spermatophyta</taxon>
        <taxon>Magnoliopsida</taxon>
        <taxon>eudicotyledons</taxon>
        <taxon>Gunneridae</taxon>
        <taxon>Pentapetalae</taxon>
        <taxon>rosids</taxon>
        <taxon>malvids</taxon>
        <taxon>Malvales</taxon>
        <taxon>Malvaceae</taxon>
        <taxon>Malvoideae</taxon>
        <taxon>Gossypium</taxon>
    </lineage>
</organism>
<accession>A0A7J9L3U9</accession>
<dbReference type="Proteomes" id="UP000593576">
    <property type="component" value="Unassembled WGS sequence"/>
</dbReference>
<feature type="non-terminal residue" evidence="1">
    <location>
        <position position="22"/>
    </location>
</feature>
<gene>
    <name evidence="1" type="ORF">Goshw_016386</name>
</gene>
<name>A0A7J9L3U9_GOSSC</name>
<reference evidence="1 2" key="1">
    <citation type="journal article" date="2019" name="Genome Biol. Evol.">
        <title>Insights into the evolution of the New World diploid cottons (Gossypium, subgenus Houzingenia) based on genome sequencing.</title>
        <authorList>
            <person name="Grover C.E."/>
            <person name="Arick M.A. 2nd"/>
            <person name="Thrash A."/>
            <person name="Conover J.L."/>
            <person name="Sanders W.S."/>
            <person name="Peterson D.G."/>
            <person name="Frelichowski J.E."/>
            <person name="Scheffler J.A."/>
            <person name="Scheffler B.E."/>
            <person name="Wendel J.F."/>
        </authorList>
    </citation>
    <scope>NUCLEOTIDE SEQUENCE [LARGE SCALE GENOMIC DNA]</scope>
    <source>
        <strain evidence="1">1</strain>
        <tissue evidence="1">Leaf</tissue>
    </source>
</reference>
<dbReference type="AlphaFoldDB" id="A0A7J9L3U9"/>
<evidence type="ECO:0000313" key="2">
    <source>
        <dbReference type="Proteomes" id="UP000593576"/>
    </source>
</evidence>
<proteinExistence type="predicted"/>
<dbReference type="OrthoDB" id="932129at2759"/>
<evidence type="ECO:0000313" key="1">
    <source>
        <dbReference type="EMBL" id="MBA0853361.1"/>
    </source>
</evidence>
<dbReference type="EMBL" id="JABFAF010000004">
    <property type="protein sequence ID" value="MBA0853361.1"/>
    <property type="molecule type" value="Genomic_DNA"/>
</dbReference>
<comment type="caution">
    <text evidence="1">The sequence shown here is derived from an EMBL/GenBank/DDBJ whole genome shotgun (WGS) entry which is preliminary data.</text>
</comment>
<sequence length="22" mass="2476">MEADALKMEIIPNLKVCVTFLP</sequence>
<protein>
    <submittedName>
        <fullName evidence="1">Uncharacterized protein</fullName>
    </submittedName>
</protein>
<keyword evidence="2" id="KW-1185">Reference proteome</keyword>